<proteinExistence type="predicted"/>
<dbReference type="Pfam" id="PF03009">
    <property type="entry name" value="GDPD"/>
    <property type="match status" value="1"/>
</dbReference>
<dbReference type="AlphaFoldDB" id="A0A9X2EIJ5"/>
<accession>A0A9X2EIJ5</accession>
<feature type="domain" description="GP-PDE" evidence="1">
    <location>
        <begin position="1"/>
        <end position="225"/>
    </location>
</feature>
<dbReference type="Proteomes" id="UP001155128">
    <property type="component" value="Unassembled WGS sequence"/>
</dbReference>
<organism evidence="2 3">
    <name type="scientific">Sphingomicrobium sediminis</name>
    <dbReference type="NCBI Taxonomy" id="2950949"/>
    <lineage>
        <taxon>Bacteria</taxon>
        <taxon>Pseudomonadati</taxon>
        <taxon>Pseudomonadota</taxon>
        <taxon>Alphaproteobacteria</taxon>
        <taxon>Sphingomonadales</taxon>
        <taxon>Sphingomonadaceae</taxon>
        <taxon>Sphingomicrobium</taxon>
    </lineage>
</organism>
<dbReference type="RefSeq" id="WP_252114872.1">
    <property type="nucleotide sequence ID" value="NZ_JAMSHT010000001.1"/>
</dbReference>
<keyword evidence="3" id="KW-1185">Reference proteome</keyword>
<evidence type="ECO:0000313" key="2">
    <source>
        <dbReference type="EMBL" id="MCM8558170.1"/>
    </source>
</evidence>
<comment type="caution">
    <text evidence="2">The sequence shown here is derived from an EMBL/GenBank/DDBJ whole genome shotgun (WGS) entry which is preliminary data.</text>
</comment>
<dbReference type="PROSITE" id="PS51704">
    <property type="entry name" value="GP_PDE"/>
    <property type="match status" value="1"/>
</dbReference>
<name>A0A9X2EIJ5_9SPHN</name>
<dbReference type="Gene3D" id="3.20.20.190">
    <property type="entry name" value="Phosphatidylinositol (PI) phosphodiesterase"/>
    <property type="match status" value="1"/>
</dbReference>
<dbReference type="GO" id="GO:0008081">
    <property type="term" value="F:phosphoric diester hydrolase activity"/>
    <property type="evidence" value="ECO:0007669"/>
    <property type="project" value="InterPro"/>
</dbReference>
<dbReference type="PANTHER" id="PTHR46211">
    <property type="entry name" value="GLYCEROPHOSPHORYL DIESTER PHOSPHODIESTERASE"/>
    <property type="match status" value="1"/>
</dbReference>
<evidence type="ECO:0000313" key="3">
    <source>
        <dbReference type="Proteomes" id="UP001155128"/>
    </source>
</evidence>
<dbReference type="EMBL" id="JAMSHT010000001">
    <property type="protein sequence ID" value="MCM8558170.1"/>
    <property type="molecule type" value="Genomic_DNA"/>
</dbReference>
<dbReference type="PANTHER" id="PTHR46211:SF1">
    <property type="entry name" value="GLYCEROPHOSPHODIESTER PHOSPHODIESTERASE, CYTOPLASMIC"/>
    <property type="match status" value="1"/>
</dbReference>
<dbReference type="GO" id="GO:0006629">
    <property type="term" value="P:lipid metabolic process"/>
    <property type="evidence" value="ECO:0007669"/>
    <property type="project" value="InterPro"/>
</dbReference>
<evidence type="ECO:0000259" key="1">
    <source>
        <dbReference type="PROSITE" id="PS51704"/>
    </source>
</evidence>
<protein>
    <submittedName>
        <fullName evidence="2">Glycerophosphodiester phosphodiesterase</fullName>
    </submittedName>
</protein>
<gene>
    <name evidence="2" type="ORF">NDO55_10090</name>
</gene>
<dbReference type="InterPro" id="IPR017946">
    <property type="entry name" value="PLC-like_Pdiesterase_TIM-brl"/>
</dbReference>
<sequence>MGFAHRGLHDSEIPENSLAAARAAMEIGAGIECDVQLSGCGTAMLFHDADGKRLCGEPRSVGDTSAEAMRGWRLLDTDEPVVPLAELLDLIDGRVPLLVEMKRVHGNAERIAAATVRALGDYAGPIGLMSFSSRAMRMVRRLAPDVRRGLVLSGRETPILRWDKMRRARPDFLAVKVSILHQPWVAAARADVPVYSWTARTPEDIGQVAQFSDAPIWEGDGHPRI</sequence>
<dbReference type="SUPFAM" id="SSF51695">
    <property type="entry name" value="PLC-like phosphodiesterases"/>
    <property type="match status" value="1"/>
</dbReference>
<reference evidence="2" key="1">
    <citation type="submission" date="2022-06" db="EMBL/GenBank/DDBJ databases">
        <title>Sphingomicrobium sedimins sp. nov., a marine bacterium isolated from tidal flat.</title>
        <authorList>
            <person name="Kim C.-H."/>
            <person name="Yoo Y."/>
            <person name="Kim J.-J."/>
        </authorList>
    </citation>
    <scope>NUCLEOTIDE SEQUENCE</scope>
    <source>
        <strain evidence="2">GRR-S6-50</strain>
    </source>
</reference>
<dbReference type="InterPro" id="IPR030395">
    <property type="entry name" value="GP_PDE_dom"/>
</dbReference>